<dbReference type="InterPro" id="IPR037914">
    <property type="entry name" value="SpoVT-AbrB_sf"/>
</dbReference>
<keyword evidence="3" id="KW-1185">Reference proteome</keyword>
<dbReference type="GO" id="GO:0003700">
    <property type="term" value="F:DNA-binding transcription factor activity"/>
    <property type="evidence" value="ECO:0007669"/>
    <property type="project" value="InterPro"/>
</dbReference>
<protein>
    <submittedName>
        <fullName evidence="2">Regulator</fullName>
    </submittedName>
</protein>
<dbReference type="GO" id="GO:0097351">
    <property type="term" value="F:toxin sequestering activity"/>
    <property type="evidence" value="ECO:0007669"/>
    <property type="project" value="InterPro"/>
</dbReference>
<dbReference type="RefSeq" id="WP_106500520.1">
    <property type="nucleotide sequence ID" value="NZ_PXVC01000056.1"/>
</dbReference>
<evidence type="ECO:0000313" key="2">
    <source>
        <dbReference type="EMBL" id="PSI01004.1"/>
    </source>
</evidence>
<dbReference type="EMBL" id="PXVC01000056">
    <property type="protein sequence ID" value="PSI01004.1"/>
    <property type="molecule type" value="Genomic_DNA"/>
</dbReference>
<dbReference type="AlphaFoldDB" id="A0A2P7ECS3"/>
<feature type="compositionally biased region" description="Polar residues" evidence="1">
    <location>
        <begin position="1"/>
        <end position="10"/>
    </location>
</feature>
<dbReference type="NCBIfam" id="NF007429">
    <property type="entry name" value="PRK09974.1"/>
    <property type="match status" value="1"/>
</dbReference>
<dbReference type="Pfam" id="PF15937">
    <property type="entry name" value="PrlF_antitoxin"/>
    <property type="match status" value="1"/>
</dbReference>
<gene>
    <name evidence="2" type="ORF">C7K08_10160</name>
</gene>
<dbReference type="GO" id="GO:0001558">
    <property type="term" value="P:regulation of cell growth"/>
    <property type="evidence" value="ECO:0007669"/>
    <property type="project" value="InterPro"/>
</dbReference>
<reference evidence="3" key="1">
    <citation type="submission" date="2018-03" db="EMBL/GenBank/DDBJ databases">
        <title>Ecological and genomic features of two cosmopolitan and abundant freshwater picocyanobacteria.</title>
        <authorList>
            <person name="Cabello-Yeves P.J."/>
            <person name="Picazo A."/>
            <person name="Camacho A."/>
            <person name="Callieri C."/>
            <person name="Rosselli R."/>
            <person name="Roda-Garcia J."/>
            <person name="Coutinho F.H."/>
            <person name="Rodriguez-Valera F."/>
        </authorList>
    </citation>
    <scope>NUCLEOTIDE SEQUENCE [LARGE SCALE GENOMIC DNA]</scope>
    <source>
        <strain evidence="3">Tous</strain>
    </source>
</reference>
<sequence>MAVSHASSPAATAGESPIEEVQSALTDRYQTTVPQPVRRALGLRKRDRISYAIRANGEVVLQRFCPEQLEDDPALAPFLALLQHDIAAHPERLQPITADLAGRLQELVGGIEVNLDAPLPDNGDYAGELATGTQFDVRQNG</sequence>
<comment type="caution">
    <text evidence="2">The sequence shown here is derived from an EMBL/GenBank/DDBJ whole genome shotgun (WGS) entry which is preliminary data.</text>
</comment>
<organism evidence="2 3">
    <name type="scientific">Synechococcus lacustris str. Tous</name>
    <dbReference type="NCBI Taxonomy" id="1910958"/>
    <lineage>
        <taxon>Bacteria</taxon>
        <taxon>Bacillati</taxon>
        <taxon>Cyanobacteriota</taxon>
        <taxon>Cyanophyceae</taxon>
        <taxon>Synechococcales</taxon>
        <taxon>Synechococcaceae</taxon>
        <taxon>Synechococcus</taxon>
    </lineage>
</organism>
<dbReference type="SUPFAM" id="SSF89447">
    <property type="entry name" value="AbrB/MazE/MraZ-like"/>
    <property type="match status" value="1"/>
</dbReference>
<dbReference type="Proteomes" id="UP000240206">
    <property type="component" value="Unassembled WGS sequence"/>
</dbReference>
<evidence type="ECO:0000256" key="1">
    <source>
        <dbReference type="SAM" id="MobiDB-lite"/>
    </source>
</evidence>
<evidence type="ECO:0000313" key="3">
    <source>
        <dbReference type="Proteomes" id="UP000240206"/>
    </source>
</evidence>
<name>A0A2P7ECS3_9SYNE</name>
<accession>A0A2P7ECS3</accession>
<dbReference type="InterPro" id="IPR031848">
    <property type="entry name" value="PrlF_antitoxin"/>
</dbReference>
<proteinExistence type="predicted"/>
<dbReference type="Gene3D" id="2.10.260.10">
    <property type="match status" value="1"/>
</dbReference>
<feature type="region of interest" description="Disordered" evidence="1">
    <location>
        <begin position="1"/>
        <end position="30"/>
    </location>
</feature>